<dbReference type="EMBL" id="MCGO01000015">
    <property type="protein sequence ID" value="ORY46913.1"/>
    <property type="molecule type" value="Genomic_DNA"/>
</dbReference>
<feature type="region of interest" description="Disordered" evidence="4">
    <location>
        <begin position="1"/>
        <end position="128"/>
    </location>
</feature>
<dbReference type="InterPro" id="IPR033316">
    <property type="entry name" value="RBBP8-like"/>
</dbReference>
<keyword evidence="7" id="KW-1185">Reference proteome</keyword>
<dbReference type="GO" id="GO:0003684">
    <property type="term" value="F:damaged DNA binding"/>
    <property type="evidence" value="ECO:0007669"/>
    <property type="project" value="TreeGrafter"/>
</dbReference>
<feature type="compositionally biased region" description="Polar residues" evidence="4">
    <location>
        <begin position="1"/>
        <end position="11"/>
    </location>
</feature>
<evidence type="ECO:0000256" key="3">
    <source>
        <dbReference type="ARBA" id="ARBA00023242"/>
    </source>
</evidence>
<sequence length="270" mass="29206">MPSQTETLTDQSDQRTTADEKSGQAAQSLKRTAAIQEDETQLPTQQLPPPPSKKLKSSALDFKPALESVLEDSTSEGVDAPPSNTSQIPLIPDDNNDDVDSRIPQPPTSTTKQIKTPASSSSAFKAPTPIDASKSLHARLGFSKPPPPELKYQEVVRDKAERRKMHGNSCACCNDFYEAVGHVPPLVELGQVAPASGNGNRNSHLQNVSRHRTRYAPVQSTPEGFWDVGFPSAEEIERRRSEASAAAATTGRQGSRNQKGQGEGVDQRDK</sequence>
<feature type="compositionally biased region" description="Basic and acidic residues" evidence="4">
    <location>
        <begin position="12"/>
        <end position="22"/>
    </location>
</feature>
<reference evidence="6 7" key="1">
    <citation type="submission" date="2016-07" db="EMBL/GenBank/DDBJ databases">
        <title>Pervasive Adenine N6-methylation of Active Genes in Fungi.</title>
        <authorList>
            <consortium name="DOE Joint Genome Institute"/>
            <person name="Mondo S.J."/>
            <person name="Dannebaum R.O."/>
            <person name="Kuo R.C."/>
            <person name="Labutti K."/>
            <person name="Haridas S."/>
            <person name="Kuo A."/>
            <person name="Salamov A."/>
            <person name="Ahrendt S.R."/>
            <person name="Lipzen A."/>
            <person name="Sullivan W."/>
            <person name="Andreopoulos W.B."/>
            <person name="Clum A."/>
            <person name="Lindquist E."/>
            <person name="Daum C."/>
            <person name="Ramamoorthy G.K."/>
            <person name="Gryganskyi A."/>
            <person name="Culley D."/>
            <person name="Magnuson J.K."/>
            <person name="James T.Y."/>
            <person name="O'Malley M.A."/>
            <person name="Stajich J.E."/>
            <person name="Spatafora J.W."/>
            <person name="Visel A."/>
            <person name="Grigoriev I.V."/>
        </authorList>
    </citation>
    <scope>NUCLEOTIDE SEQUENCE [LARGE SCALE GENOMIC DNA]</scope>
    <source>
        <strain evidence="6 7">JEL800</strain>
    </source>
</reference>
<dbReference type="GO" id="GO:0010792">
    <property type="term" value="P:DNA double-strand break processing involved in repair via single-strand annealing"/>
    <property type="evidence" value="ECO:0007669"/>
    <property type="project" value="TreeGrafter"/>
</dbReference>
<evidence type="ECO:0000256" key="1">
    <source>
        <dbReference type="ARBA" id="ARBA00004123"/>
    </source>
</evidence>
<evidence type="ECO:0000313" key="7">
    <source>
        <dbReference type="Proteomes" id="UP000193642"/>
    </source>
</evidence>
<dbReference type="OrthoDB" id="5801062at2759"/>
<dbReference type="PANTHER" id="PTHR15107">
    <property type="entry name" value="RETINOBLASTOMA BINDING PROTEIN 8"/>
    <property type="match status" value="1"/>
</dbReference>
<keyword evidence="3" id="KW-0539">Nucleus</keyword>
<evidence type="ECO:0000313" key="6">
    <source>
        <dbReference type="EMBL" id="ORY46913.1"/>
    </source>
</evidence>
<protein>
    <recommendedName>
        <fullName evidence="5">DNA endonuclease activator Ctp1 C-terminal domain-containing protein</fullName>
    </recommendedName>
</protein>
<comment type="caution">
    <text evidence="6">The sequence shown here is derived from an EMBL/GenBank/DDBJ whole genome shotgun (WGS) entry which is preliminary data.</text>
</comment>
<comment type="subcellular location">
    <subcellularLocation>
        <location evidence="1">Nucleus</location>
    </subcellularLocation>
</comment>
<accession>A0A1Y2CIP2</accession>
<feature type="domain" description="DNA endonuclease activator Ctp1 C-terminal" evidence="5">
    <location>
        <begin position="151"/>
        <end position="234"/>
    </location>
</feature>
<dbReference type="Proteomes" id="UP000193642">
    <property type="component" value="Unassembled WGS sequence"/>
</dbReference>
<dbReference type="GO" id="GO:0005634">
    <property type="term" value="C:nucleus"/>
    <property type="evidence" value="ECO:0007669"/>
    <property type="project" value="UniProtKB-SubCell"/>
</dbReference>
<feature type="region of interest" description="Disordered" evidence="4">
    <location>
        <begin position="194"/>
        <end position="270"/>
    </location>
</feature>
<evidence type="ECO:0000256" key="4">
    <source>
        <dbReference type="SAM" id="MobiDB-lite"/>
    </source>
</evidence>
<dbReference type="AlphaFoldDB" id="A0A1Y2CIP2"/>
<feature type="compositionally biased region" description="Polar residues" evidence="4">
    <location>
        <begin position="197"/>
        <end position="208"/>
    </location>
</feature>
<dbReference type="Pfam" id="PF08573">
    <property type="entry name" value="SAE2"/>
    <property type="match status" value="1"/>
</dbReference>
<dbReference type="InterPro" id="IPR013882">
    <property type="entry name" value="Ctp1_C"/>
</dbReference>
<evidence type="ECO:0000259" key="5">
    <source>
        <dbReference type="Pfam" id="PF08573"/>
    </source>
</evidence>
<feature type="compositionally biased region" description="Polar residues" evidence="4">
    <location>
        <begin position="250"/>
        <end position="260"/>
    </location>
</feature>
<evidence type="ECO:0000256" key="2">
    <source>
        <dbReference type="ARBA" id="ARBA00022763"/>
    </source>
</evidence>
<dbReference type="PANTHER" id="PTHR15107:SF0">
    <property type="entry name" value="DNA ENDONUCLEASE ACTIVATOR CTP1 C-TERMINAL DOMAIN-CONTAINING PROTEIN"/>
    <property type="match status" value="1"/>
</dbReference>
<name>A0A1Y2CIP2_9FUNG</name>
<feature type="compositionally biased region" description="Polar residues" evidence="4">
    <location>
        <begin position="108"/>
        <end position="123"/>
    </location>
</feature>
<keyword evidence="2" id="KW-0227">DNA damage</keyword>
<feature type="compositionally biased region" description="Polar residues" evidence="4">
    <location>
        <begin position="75"/>
        <end position="88"/>
    </location>
</feature>
<proteinExistence type="predicted"/>
<gene>
    <name evidence="6" type="ORF">BCR33DRAFT_112545</name>
</gene>
<organism evidence="6 7">
    <name type="scientific">Rhizoclosmatium globosum</name>
    <dbReference type="NCBI Taxonomy" id="329046"/>
    <lineage>
        <taxon>Eukaryota</taxon>
        <taxon>Fungi</taxon>
        <taxon>Fungi incertae sedis</taxon>
        <taxon>Chytridiomycota</taxon>
        <taxon>Chytridiomycota incertae sedis</taxon>
        <taxon>Chytridiomycetes</taxon>
        <taxon>Chytridiales</taxon>
        <taxon>Chytriomycetaceae</taxon>
        <taxon>Rhizoclosmatium</taxon>
    </lineage>
</organism>
<dbReference type="STRING" id="329046.A0A1Y2CIP2"/>